<gene>
    <name evidence="1" type="ORF">AABB29_04660</name>
</gene>
<accession>A0ABZ2V746</accession>
<name>A0ABZ2V746_9RHOB</name>
<sequence length="61" mass="7281">MGKHILDRPQIASRNWLGRAVAIERAEHPDPTSLSLQRRKRHIRRSARSLHYLRFARRQDV</sequence>
<organism evidence="1 2">
    <name type="scientific">Yoonia phaeophyticola</name>
    <dbReference type="NCBI Taxonomy" id="3137369"/>
    <lineage>
        <taxon>Bacteria</taxon>
        <taxon>Pseudomonadati</taxon>
        <taxon>Pseudomonadota</taxon>
        <taxon>Alphaproteobacteria</taxon>
        <taxon>Rhodobacterales</taxon>
        <taxon>Paracoccaceae</taxon>
        <taxon>Yoonia</taxon>
    </lineage>
</organism>
<evidence type="ECO:0000313" key="2">
    <source>
        <dbReference type="Proteomes" id="UP001440612"/>
    </source>
</evidence>
<evidence type="ECO:0000313" key="1">
    <source>
        <dbReference type="EMBL" id="WZC49946.1"/>
    </source>
</evidence>
<proteinExistence type="predicted"/>
<dbReference type="Proteomes" id="UP001440612">
    <property type="component" value="Chromosome"/>
</dbReference>
<dbReference type="EMBL" id="CP150951">
    <property type="protein sequence ID" value="WZC49946.1"/>
    <property type="molecule type" value="Genomic_DNA"/>
</dbReference>
<reference evidence="2" key="1">
    <citation type="submission" date="2024-04" db="EMBL/GenBank/DDBJ databases">
        <title>Phylogenomic analyses of a clade within the roseobacter group suggest taxonomic reassignments of species of the genera Aestuariivita, Citreicella, Loktanella, Nautella, Pelagibaca, Ruegeria, Thalassobius, Thiobacimonas and Tropicibacter, and the proposal o.</title>
        <authorList>
            <person name="Jeon C.O."/>
        </authorList>
    </citation>
    <scope>NUCLEOTIDE SEQUENCE [LARGE SCALE GENOMIC DNA]</scope>
    <source>
        <strain evidence="2">BS5-3</strain>
    </source>
</reference>
<keyword evidence="2" id="KW-1185">Reference proteome</keyword>
<protein>
    <submittedName>
        <fullName evidence="1">Uncharacterized protein</fullName>
    </submittedName>
</protein>
<dbReference type="RefSeq" id="WP_341368056.1">
    <property type="nucleotide sequence ID" value="NZ_CP150951.2"/>
</dbReference>